<reference evidence="1" key="1">
    <citation type="submission" date="2022-04" db="EMBL/GenBank/DDBJ databases">
        <title>Tomato heritable bacteria conferring resistance against bacterial wilt.</title>
        <authorList>
            <person name="Yin J."/>
        </authorList>
    </citation>
    <scope>NUCLEOTIDE SEQUENCE</scope>
    <source>
        <strain evidence="1">Cra20</strain>
    </source>
</reference>
<name>A0ABU3N2P7_9SPHN</name>
<proteinExistence type="predicted"/>
<comment type="caution">
    <text evidence="1">The sequence shown here is derived from an EMBL/GenBank/DDBJ whole genome shotgun (WGS) entry which is preliminary data.</text>
</comment>
<organism evidence="1">
    <name type="scientific">Sphingomonas psychrotolerans</name>
    <dbReference type="NCBI Taxonomy" id="1327635"/>
    <lineage>
        <taxon>Bacteria</taxon>
        <taxon>Pseudomonadati</taxon>
        <taxon>Pseudomonadota</taxon>
        <taxon>Alphaproteobacteria</taxon>
        <taxon>Sphingomonadales</taxon>
        <taxon>Sphingomonadaceae</taxon>
        <taxon>Sphingomonas</taxon>
    </lineage>
</organism>
<sequence length="171" mass="17943">MYGEIEMSEGTHGGWAMMPRPNRRLTALAREVARCALPLLPEGAGLFMGLETDAAGAIRLLWWRSDDFAKVAEISASPAGFCAVDTEEGALQEAAAELLDYLAGRWPSPPAGFGVITDGTGVAFAPDHPAPSAAGWLVRQATGSAPLLAIVALDPSGPCALLAHRQQRSLH</sequence>
<evidence type="ECO:0000313" key="1">
    <source>
        <dbReference type="EMBL" id="MDT8758516.1"/>
    </source>
</evidence>
<dbReference type="EMBL" id="JALMLT010000002">
    <property type="protein sequence ID" value="MDT8758516.1"/>
    <property type="molecule type" value="Genomic_DNA"/>
</dbReference>
<gene>
    <name evidence="1" type="ORF">MZO42_07385</name>
</gene>
<protein>
    <submittedName>
        <fullName evidence="1">Uncharacterized protein</fullName>
    </submittedName>
</protein>
<accession>A0ABU3N2P7</accession>